<dbReference type="GO" id="GO:0052622">
    <property type="term" value="F:ATP/ADP dimethylallyltransferase activity"/>
    <property type="evidence" value="ECO:0007669"/>
    <property type="project" value="UniProtKB-EC"/>
</dbReference>
<keyword evidence="9" id="KW-0809">Transit peptide</keyword>
<evidence type="ECO:0000256" key="11">
    <source>
        <dbReference type="ARBA" id="ARBA00052386"/>
    </source>
</evidence>
<comment type="catalytic activity">
    <reaction evidence="11">
        <text>dimethylallyl diphosphate + ADP = N(6)-(dimethylallyl)adenosine 5'-diphosphate + diphosphate</text>
        <dbReference type="Rhea" id="RHEA:36327"/>
        <dbReference type="ChEBI" id="CHEBI:33019"/>
        <dbReference type="ChEBI" id="CHEBI:57623"/>
        <dbReference type="ChEBI" id="CHEBI:73533"/>
        <dbReference type="ChEBI" id="CHEBI:456216"/>
        <dbReference type="EC" id="2.5.1.112"/>
    </reaction>
</comment>
<dbReference type="EC" id="2.5.1.112" evidence="13"/>
<evidence type="ECO:0000256" key="1">
    <source>
        <dbReference type="ARBA" id="ARBA00004229"/>
    </source>
</evidence>
<keyword evidence="6" id="KW-0203">Cytokinin biosynthesis</keyword>
<dbReference type="PANTHER" id="PTHR11088">
    <property type="entry name" value="TRNA DIMETHYLALLYLTRANSFERASE"/>
    <property type="match status" value="1"/>
</dbReference>
<dbReference type="GO" id="GO:0009507">
    <property type="term" value="C:chloroplast"/>
    <property type="evidence" value="ECO:0007669"/>
    <property type="project" value="UniProtKB-SubCell"/>
</dbReference>
<dbReference type="InterPro" id="IPR039657">
    <property type="entry name" value="Dimethylallyltransferase"/>
</dbReference>
<evidence type="ECO:0000256" key="13">
    <source>
        <dbReference type="ARBA" id="ARBA00066838"/>
    </source>
</evidence>
<dbReference type="SUPFAM" id="SSF52540">
    <property type="entry name" value="P-loop containing nucleoside triphosphate hydrolases"/>
    <property type="match status" value="1"/>
</dbReference>
<dbReference type="EMBL" id="OIVN01002446">
    <property type="protein sequence ID" value="SPD03729.1"/>
    <property type="molecule type" value="Genomic_DNA"/>
</dbReference>
<keyword evidence="8" id="KW-0067">ATP-binding</keyword>
<evidence type="ECO:0000256" key="10">
    <source>
        <dbReference type="ARBA" id="ARBA00051744"/>
    </source>
</evidence>
<name>A0A2N9GWE4_FAGSY</name>
<gene>
    <name evidence="14" type="ORF">FSB_LOCUS31611</name>
</gene>
<dbReference type="GO" id="GO:0006400">
    <property type="term" value="P:tRNA modification"/>
    <property type="evidence" value="ECO:0007669"/>
    <property type="project" value="TreeGrafter"/>
</dbReference>
<dbReference type="Pfam" id="PF01715">
    <property type="entry name" value="IPPT"/>
    <property type="match status" value="2"/>
</dbReference>
<keyword evidence="4" id="KW-0934">Plastid</keyword>
<keyword evidence="3" id="KW-0150">Chloroplast</keyword>
<evidence type="ECO:0000256" key="3">
    <source>
        <dbReference type="ARBA" id="ARBA00022528"/>
    </source>
</evidence>
<protein>
    <recommendedName>
        <fullName evidence="13">adenylate dimethylallyltransferase (ADP/ATP-dependent)</fullName>
        <ecNumber evidence="13">2.5.1.112</ecNumber>
    </recommendedName>
</protein>
<dbReference type="InterPro" id="IPR027417">
    <property type="entry name" value="P-loop_NTPase"/>
</dbReference>
<dbReference type="GO" id="GO:0009824">
    <property type="term" value="F:AMP dimethylallyltransferase activity"/>
    <property type="evidence" value="ECO:0007669"/>
    <property type="project" value="UniProtKB-ARBA"/>
</dbReference>
<dbReference type="AlphaFoldDB" id="A0A2N9GWE4"/>
<sequence length="336" mass="38408">MALSTFMCKQTQVFLSGLKMDAYNPLRHKEKVVIVMGATGTGKSRLSIDLATRFQAEIINSDKMQVYKGLDIVTNKVTEEEQRGVTHHLIGIQNPNVDFTVKDFCDKASNKIESILEQGRLPIIVGGSNSYIEALIDDDDDFFKSKYECCFLWVDVLMPVLYSFVSKRVDQMLEKGMIHEVKKMFNPNVDYARGIRKAIGVPEFDPYFRSELLDKEHRAILLQEAIRQVKENTCKLACRQRGKIHRLSNTKGWDMHQLDATEVFQKHGREADKAWEELVAGPSKMIVGQFLYNEATKFPTHLAAGIKNRDIERWLLANNLYPLVTSVQNNSGMRNK</sequence>
<comment type="subcellular location">
    <subcellularLocation>
        <location evidence="1">Plastid</location>
        <location evidence="1">Chloroplast</location>
    </subcellularLocation>
</comment>
<dbReference type="GO" id="GO:0005739">
    <property type="term" value="C:mitochondrion"/>
    <property type="evidence" value="ECO:0007669"/>
    <property type="project" value="TreeGrafter"/>
</dbReference>
<dbReference type="FunFam" id="1.10.287.890:FF:000002">
    <property type="entry name" value="Adenylate isopentenyltransferase 5, chloroplastic"/>
    <property type="match status" value="1"/>
</dbReference>
<dbReference type="GO" id="GO:0009691">
    <property type="term" value="P:cytokinin biosynthetic process"/>
    <property type="evidence" value="ECO:0007669"/>
    <property type="project" value="UniProtKB-KW"/>
</dbReference>
<comment type="catalytic activity">
    <reaction evidence="10">
        <text>dimethylallyl diphosphate + ATP = N(6)-(dimethylallyl)adenosine 5'-triphosphate + diphosphate</text>
        <dbReference type="Rhea" id="RHEA:36331"/>
        <dbReference type="ChEBI" id="CHEBI:30616"/>
        <dbReference type="ChEBI" id="CHEBI:33019"/>
        <dbReference type="ChEBI" id="CHEBI:57623"/>
        <dbReference type="ChEBI" id="CHEBI:73532"/>
        <dbReference type="EC" id="2.5.1.112"/>
    </reaction>
</comment>
<dbReference type="PANTHER" id="PTHR11088:SF59">
    <property type="entry name" value="ADENYLATE ISOPENTENYLTRANSFERASE"/>
    <property type="match status" value="1"/>
</dbReference>
<dbReference type="FunFam" id="3.40.50.300:FF:000816">
    <property type="entry name" value="Adenylate isopentenyltransferase 5, chloroplastic"/>
    <property type="match status" value="1"/>
</dbReference>
<comment type="similarity">
    <text evidence="2">Belongs to the IPP transferase family.</text>
</comment>
<proteinExistence type="inferred from homology"/>
<comment type="function">
    <text evidence="12">Involved in cytokinin biosynthesis. Catalyzes the transfer of an isopentenyl group from dimethylallyl diphosphate (DMAPP) to ATP and ADP.</text>
</comment>
<evidence type="ECO:0000256" key="7">
    <source>
        <dbReference type="ARBA" id="ARBA00022741"/>
    </source>
</evidence>
<reference evidence="14" key="1">
    <citation type="submission" date="2018-02" db="EMBL/GenBank/DDBJ databases">
        <authorList>
            <person name="Cohen D.B."/>
            <person name="Kent A.D."/>
        </authorList>
    </citation>
    <scope>NUCLEOTIDE SEQUENCE</scope>
</reference>
<accession>A0A2N9GWE4</accession>
<evidence type="ECO:0000256" key="12">
    <source>
        <dbReference type="ARBA" id="ARBA00055191"/>
    </source>
</evidence>
<evidence type="ECO:0000256" key="2">
    <source>
        <dbReference type="ARBA" id="ARBA00005842"/>
    </source>
</evidence>
<dbReference type="Gene3D" id="1.10.287.890">
    <property type="entry name" value="Crystal structure of tRNA isopentenylpyrophosphate transferase (bh2366) domain"/>
    <property type="match status" value="1"/>
</dbReference>
<evidence type="ECO:0000256" key="8">
    <source>
        <dbReference type="ARBA" id="ARBA00022840"/>
    </source>
</evidence>
<dbReference type="GO" id="GO:0005524">
    <property type="term" value="F:ATP binding"/>
    <property type="evidence" value="ECO:0007669"/>
    <property type="project" value="UniProtKB-KW"/>
</dbReference>
<evidence type="ECO:0000256" key="9">
    <source>
        <dbReference type="ARBA" id="ARBA00022946"/>
    </source>
</evidence>
<organism evidence="14">
    <name type="scientific">Fagus sylvatica</name>
    <name type="common">Beechnut</name>
    <dbReference type="NCBI Taxonomy" id="28930"/>
    <lineage>
        <taxon>Eukaryota</taxon>
        <taxon>Viridiplantae</taxon>
        <taxon>Streptophyta</taxon>
        <taxon>Embryophyta</taxon>
        <taxon>Tracheophyta</taxon>
        <taxon>Spermatophyta</taxon>
        <taxon>Magnoliopsida</taxon>
        <taxon>eudicotyledons</taxon>
        <taxon>Gunneridae</taxon>
        <taxon>Pentapetalae</taxon>
        <taxon>rosids</taxon>
        <taxon>fabids</taxon>
        <taxon>Fagales</taxon>
        <taxon>Fagaceae</taxon>
        <taxon>Fagus</taxon>
    </lineage>
</organism>
<evidence type="ECO:0000313" key="14">
    <source>
        <dbReference type="EMBL" id="SPD03729.1"/>
    </source>
</evidence>
<dbReference type="Gene3D" id="3.40.50.300">
    <property type="entry name" value="P-loop containing nucleotide triphosphate hydrolases"/>
    <property type="match status" value="1"/>
</dbReference>
<evidence type="ECO:0000256" key="6">
    <source>
        <dbReference type="ARBA" id="ARBA00022712"/>
    </source>
</evidence>
<keyword evidence="5" id="KW-0808">Transferase</keyword>
<keyword evidence="7" id="KW-0547">Nucleotide-binding</keyword>
<evidence type="ECO:0000256" key="4">
    <source>
        <dbReference type="ARBA" id="ARBA00022640"/>
    </source>
</evidence>
<evidence type="ECO:0000256" key="5">
    <source>
        <dbReference type="ARBA" id="ARBA00022679"/>
    </source>
</evidence>
<dbReference type="GO" id="GO:0052381">
    <property type="term" value="F:tRNA dimethylallyltransferase activity"/>
    <property type="evidence" value="ECO:0007669"/>
    <property type="project" value="TreeGrafter"/>
</dbReference>